<dbReference type="InterPro" id="IPR053781">
    <property type="entry name" value="F-box_AtFBL13-like"/>
</dbReference>
<dbReference type="InterPro" id="IPR001810">
    <property type="entry name" value="F-box_dom"/>
</dbReference>
<feature type="region of interest" description="Disordered" evidence="1">
    <location>
        <begin position="24"/>
        <end position="54"/>
    </location>
</feature>
<dbReference type="PROSITE" id="PS50181">
    <property type="entry name" value="FBOX"/>
    <property type="match status" value="1"/>
</dbReference>
<keyword evidence="4" id="KW-1185">Reference proteome</keyword>
<feature type="region of interest" description="Disordered" evidence="1">
    <location>
        <begin position="669"/>
        <end position="689"/>
    </location>
</feature>
<reference evidence="3" key="1">
    <citation type="submission" date="2020-10" db="EMBL/GenBank/DDBJ databases">
        <authorList>
            <person name="Han B."/>
            <person name="Lu T."/>
            <person name="Zhao Q."/>
            <person name="Huang X."/>
            <person name="Zhao Y."/>
        </authorList>
    </citation>
    <scope>NUCLEOTIDE SEQUENCE</scope>
</reference>
<feature type="compositionally biased region" description="Basic residues" evidence="1">
    <location>
        <begin position="462"/>
        <end position="472"/>
    </location>
</feature>
<evidence type="ECO:0000256" key="1">
    <source>
        <dbReference type="SAM" id="MobiDB-lite"/>
    </source>
</evidence>
<feature type="compositionally biased region" description="Pro residues" evidence="1">
    <location>
        <begin position="27"/>
        <end position="36"/>
    </location>
</feature>
<feature type="domain" description="F-box" evidence="2">
    <location>
        <begin position="82"/>
        <end position="118"/>
    </location>
</feature>
<proteinExistence type="predicted"/>
<dbReference type="Proteomes" id="UP000604825">
    <property type="component" value="Unassembled WGS sequence"/>
</dbReference>
<comment type="caution">
    <text evidence="3">The sequence shown here is derived from an EMBL/GenBank/DDBJ whole genome shotgun (WGS) entry which is preliminary data.</text>
</comment>
<feature type="compositionally biased region" description="Basic and acidic residues" evidence="1">
    <location>
        <begin position="669"/>
        <end position="680"/>
    </location>
</feature>
<dbReference type="EMBL" id="CAJGYO010000006">
    <property type="protein sequence ID" value="CAD6237870.1"/>
    <property type="molecule type" value="Genomic_DNA"/>
</dbReference>
<dbReference type="Pfam" id="PF00646">
    <property type="entry name" value="F-box"/>
    <property type="match status" value="1"/>
</dbReference>
<evidence type="ECO:0000259" key="2">
    <source>
        <dbReference type="PROSITE" id="PS50181"/>
    </source>
</evidence>
<name>A0A811PEN2_9POAL</name>
<feature type="region of interest" description="Disordered" evidence="1">
    <location>
        <begin position="448"/>
        <end position="494"/>
    </location>
</feature>
<dbReference type="PANTHER" id="PTHR32141">
    <property type="match status" value="1"/>
</dbReference>
<dbReference type="SUPFAM" id="SSF81383">
    <property type="entry name" value="F-box domain"/>
    <property type="match status" value="1"/>
</dbReference>
<dbReference type="InterPro" id="IPR055302">
    <property type="entry name" value="F-box_dom-containing"/>
</dbReference>
<accession>A0A811PEN2</accession>
<evidence type="ECO:0000313" key="4">
    <source>
        <dbReference type="Proteomes" id="UP000604825"/>
    </source>
</evidence>
<sequence>MTTEVMLAEILAKLEEVNTLLGIRAGPPTPSSPPSIPTHIAGSGEDQERGVRASSGFTELPDPPVSIDGHLGILFDADGGGVDRLRRLPDSLLRDIVSRLPIKDAARTAVLSRRWSPIWRATPLLALDDFHRFEGAVPSELTAQARFGFCSVDLLPARDLAHKVAANLFAVQRGARVIYDANARNAVPGNHPTTSTLVTAASASPTPSLTSTSIQEATLVFQFGTTELLYASPTRCSTLGLYDIACVPVSVIPPYNIATDTQITWSEHLQTLHVRYPVLFPTVGSVWLCLGIESLDANKALEIMFHGFTVSDLAAKDIYEYAKVTTVWFSGCYSTDTSNIIVEFVACDDLQTTDVLHSHLLDMFMASSNPPSTRNVRPQQENYRVISRLYKPNALAALRLCKHLVSSYTFQLEGTYAQLDLKEGNLSHGHCQLLKYAIGFMEQWLASQGDRKKGEPSSATGGRKRGKPRKARRDAQAGARGHAEGDARGGAQGGAAGGQFGQSLIIYTNGSKCAWGCDQLDLEKEPKFYRDLVVLTHPRGHFVHESVTLLLWLGIFTVFKDSVDTYCTAHDTKYAAAITSVQIQLSAFRNCYDFIVLQSAGGSNSSIYLSQPDTFVHLRTPKIYIMSEFWLELLESVFDNGLRTSRASRRGECHGMGCYGHGVRPSIKEGAHEQEAKEAQSKSIRPRMA</sequence>
<protein>
    <recommendedName>
        <fullName evidence="2">F-box domain-containing protein</fullName>
    </recommendedName>
</protein>
<gene>
    <name evidence="3" type="ORF">NCGR_LOCUS25273</name>
</gene>
<dbReference type="InterPro" id="IPR036047">
    <property type="entry name" value="F-box-like_dom_sf"/>
</dbReference>
<evidence type="ECO:0000313" key="3">
    <source>
        <dbReference type="EMBL" id="CAD6237870.1"/>
    </source>
</evidence>
<organism evidence="3 4">
    <name type="scientific">Miscanthus lutarioriparius</name>
    <dbReference type="NCBI Taxonomy" id="422564"/>
    <lineage>
        <taxon>Eukaryota</taxon>
        <taxon>Viridiplantae</taxon>
        <taxon>Streptophyta</taxon>
        <taxon>Embryophyta</taxon>
        <taxon>Tracheophyta</taxon>
        <taxon>Spermatophyta</taxon>
        <taxon>Magnoliopsida</taxon>
        <taxon>Liliopsida</taxon>
        <taxon>Poales</taxon>
        <taxon>Poaceae</taxon>
        <taxon>PACMAD clade</taxon>
        <taxon>Panicoideae</taxon>
        <taxon>Andropogonodae</taxon>
        <taxon>Andropogoneae</taxon>
        <taxon>Saccharinae</taxon>
        <taxon>Miscanthus</taxon>
    </lineage>
</organism>
<dbReference type="PANTHER" id="PTHR32141:SF179">
    <property type="entry name" value="F-BOX DOMAIN-CONTAINING PROTEIN"/>
    <property type="match status" value="1"/>
</dbReference>
<dbReference type="CDD" id="cd22160">
    <property type="entry name" value="F-box_AtFBL13-like"/>
    <property type="match status" value="1"/>
</dbReference>
<dbReference type="AlphaFoldDB" id="A0A811PEN2"/>